<protein>
    <submittedName>
        <fullName evidence="4">PDZ domain-containing protein</fullName>
    </submittedName>
</protein>
<accession>A0A914R965</accession>
<dbReference type="InterPro" id="IPR036034">
    <property type="entry name" value="PDZ_sf"/>
</dbReference>
<dbReference type="Proteomes" id="UP000887578">
    <property type="component" value="Unplaced"/>
</dbReference>
<dbReference type="PROSITE" id="PS50106">
    <property type="entry name" value="PDZ"/>
    <property type="match status" value="1"/>
</dbReference>
<feature type="region of interest" description="Disordered" evidence="1">
    <location>
        <begin position="185"/>
        <end position="211"/>
    </location>
</feature>
<dbReference type="PANTHER" id="PTHR31327:SF5">
    <property type="entry name" value="PDZ DOMAIN-CONTAINING PROTEIN"/>
    <property type="match status" value="1"/>
</dbReference>
<sequence>MAAADRLVESVIDVDVPANATIGVTLSTEQPLKITKLSPSSCFLGKLFVGDIILTINDTKIANVGEFFKATKTPGKYHIRIKRDEYCTCKVSVLPAPKPGTESFEFDMNWRTGGMPIGILVYQDSEKRVIVSMIESGTLASQTLKPGDHLTKVNDVVILDKAMAKKMIVESVNAQNKVKLTVDRQTQAAPGSIPAPASTPPCSTNNPKMPNYDLPLPPDVLAIMEANKNFHKAPFNLPSILKAVGPATPSGSHINMPETVPEENQIEFDPSAKPLKTTPKRVGAA</sequence>
<dbReference type="WBParaSite" id="PDA_v2.g815.t1">
    <property type="protein sequence ID" value="PDA_v2.g815.t1"/>
    <property type="gene ID" value="PDA_v2.g815"/>
</dbReference>
<reference evidence="4" key="1">
    <citation type="submission" date="2022-11" db="UniProtKB">
        <authorList>
            <consortium name="WormBaseParasite"/>
        </authorList>
    </citation>
    <scope>IDENTIFICATION</scope>
</reference>
<evidence type="ECO:0000259" key="2">
    <source>
        <dbReference type="PROSITE" id="PS50106"/>
    </source>
</evidence>
<proteinExistence type="predicted"/>
<keyword evidence="3" id="KW-1185">Reference proteome</keyword>
<name>A0A914R965_9BILA</name>
<dbReference type="InterPro" id="IPR040264">
    <property type="entry name" value="T15H9.4-like"/>
</dbReference>
<feature type="domain" description="PDZ" evidence="2">
    <location>
        <begin position="105"/>
        <end position="186"/>
    </location>
</feature>
<dbReference type="Gene3D" id="2.30.42.10">
    <property type="match status" value="1"/>
</dbReference>
<evidence type="ECO:0000313" key="4">
    <source>
        <dbReference type="WBParaSite" id="PDA_v2.g815.t1"/>
    </source>
</evidence>
<organism evidence="3 4">
    <name type="scientific">Panagrolaimus davidi</name>
    <dbReference type="NCBI Taxonomy" id="227884"/>
    <lineage>
        <taxon>Eukaryota</taxon>
        <taxon>Metazoa</taxon>
        <taxon>Ecdysozoa</taxon>
        <taxon>Nematoda</taxon>
        <taxon>Chromadorea</taxon>
        <taxon>Rhabditida</taxon>
        <taxon>Tylenchina</taxon>
        <taxon>Panagrolaimomorpha</taxon>
        <taxon>Panagrolaimoidea</taxon>
        <taxon>Panagrolaimidae</taxon>
        <taxon>Panagrolaimus</taxon>
    </lineage>
</organism>
<dbReference type="SMART" id="SM00228">
    <property type="entry name" value="PDZ"/>
    <property type="match status" value="2"/>
</dbReference>
<dbReference type="InterPro" id="IPR001478">
    <property type="entry name" value="PDZ"/>
</dbReference>
<dbReference type="PANTHER" id="PTHR31327">
    <property type="entry name" value="SPERM MEIOSIS PDZ DOMAIN CONTAINING PROTEINS-RELATED"/>
    <property type="match status" value="1"/>
</dbReference>
<evidence type="ECO:0000313" key="3">
    <source>
        <dbReference type="Proteomes" id="UP000887578"/>
    </source>
</evidence>
<feature type="region of interest" description="Disordered" evidence="1">
    <location>
        <begin position="266"/>
        <end position="285"/>
    </location>
</feature>
<dbReference type="AlphaFoldDB" id="A0A914R965"/>
<dbReference type="SUPFAM" id="SSF50156">
    <property type="entry name" value="PDZ domain-like"/>
    <property type="match status" value="2"/>
</dbReference>
<evidence type="ECO:0000256" key="1">
    <source>
        <dbReference type="SAM" id="MobiDB-lite"/>
    </source>
</evidence>